<reference evidence="1 2" key="1">
    <citation type="submission" date="2014-09" db="EMBL/GenBank/DDBJ databases">
        <title>Xanthomonadaceae 3.5X direct submission.</title>
        <authorList>
            <person name="Fang T."/>
            <person name="Wang H."/>
        </authorList>
    </citation>
    <scope>NUCLEOTIDE SEQUENCE [LARGE SCALE GENOMIC DNA]</scope>
    <source>
        <strain evidence="1 2">3.5X</strain>
    </source>
</reference>
<keyword evidence="1" id="KW-0418">Kinase</keyword>
<dbReference type="PANTHER" id="PTHR37816:SF1">
    <property type="entry name" value="TOXIN"/>
    <property type="match status" value="1"/>
</dbReference>
<proteinExistence type="predicted"/>
<sequence length="162" mass="18150">MVRILIFGNSGSGKSTLAKALAARHGCAHLDMDTIVWEPGRIAEARPMDAVRADLDAFLAQHASWVVEGCYGDLVEHAAHACTELIFLHPGCEACLANNRRRPWEPHKYATPEQQDAMLESLQTWVRGYYERDDAWSYAAHRRLFDAHAGDKTEYTTLPSPD</sequence>
<protein>
    <submittedName>
        <fullName evidence="1">Shikimate kinase</fullName>
    </submittedName>
</protein>
<dbReference type="PANTHER" id="PTHR37816">
    <property type="entry name" value="YALI0E33011P"/>
    <property type="match status" value="1"/>
</dbReference>
<dbReference type="HOGENOM" id="CLU_092618_2_0_6"/>
<name>A0A099CWJ6_9GAMM</name>
<evidence type="ECO:0000313" key="1">
    <source>
        <dbReference type="EMBL" id="KGI78368.1"/>
    </source>
</evidence>
<dbReference type="Gene3D" id="3.40.50.300">
    <property type="entry name" value="P-loop containing nucleotide triphosphate hydrolases"/>
    <property type="match status" value="1"/>
</dbReference>
<dbReference type="InterPro" id="IPR052922">
    <property type="entry name" value="Cytidylate_Kinase-2"/>
</dbReference>
<organism evidence="1 2">
    <name type="scientific">Oleiagrimonas soli</name>
    <dbReference type="NCBI Taxonomy" id="1543381"/>
    <lineage>
        <taxon>Bacteria</taxon>
        <taxon>Pseudomonadati</taxon>
        <taxon>Pseudomonadota</taxon>
        <taxon>Gammaproteobacteria</taxon>
        <taxon>Lysobacterales</taxon>
        <taxon>Rhodanobacteraceae</taxon>
        <taxon>Oleiagrimonas</taxon>
    </lineage>
</organism>
<dbReference type="STRING" id="1543381.LF63_0105190"/>
<accession>A0A099CWJ6</accession>
<keyword evidence="2" id="KW-1185">Reference proteome</keyword>
<dbReference type="Pfam" id="PF13238">
    <property type="entry name" value="AAA_18"/>
    <property type="match status" value="1"/>
</dbReference>
<evidence type="ECO:0000313" key="2">
    <source>
        <dbReference type="Proteomes" id="UP000029708"/>
    </source>
</evidence>
<gene>
    <name evidence="1" type="ORF">LF63_0105190</name>
</gene>
<keyword evidence="1" id="KW-0808">Transferase</keyword>
<dbReference type="SUPFAM" id="SSF52540">
    <property type="entry name" value="P-loop containing nucleoside triphosphate hydrolases"/>
    <property type="match status" value="1"/>
</dbReference>
<dbReference type="GO" id="GO:0016301">
    <property type="term" value="F:kinase activity"/>
    <property type="evidence" value="ECO:0007669"/>
    <property type="project" value="UniProtKB-KW"/>
</dbReference>
<dbReference type="AlphaFoldDB" id="A0A099CWJ6"/>
<dbReference type="Proteomes" id="UP000029708">
    <property type="component" value="Unassembled WGS sequence"/>
</dbReference>
<dbReference type="InterPro" id="IPR027417">
    <property type="entry name" value="P-loop_NTPase"/>
</dbReference>
<dbReference type="EMBL" id="JROI01000010">
    <property type="protein sequence ID" value="KGI78368.1"/>
    <property type="molecule type" value="Genomic_DNA"/>
</dbReference>
<comment type="caution">
    <text evidence="1">The sequence shown here is derived from an EMBL/GenBank/DDBJ whole genome shotgun (WGS) entry which is preliminary data.</text>
</comment>